<evidence type="ECO:0000313" key="6">
    <source>
        <dbReference type="Proteomes" id="UP000807306"/>
    </source>
</evidence>
<dbReference type="Pfam" id="PF00067">
    <property type="entry name" value="p450"/>
    <property type="match status" value="1"/>
</dbReference>
<evidence type="ECO:0000256" key="3">
    <source>
        <dbReference type="RuleBase" id="RU000461"/>
    </source>
</evidence>
<accession>A0A9P6EKB6</accession>
<sequence length="106" mass="11836">MNSEIYTDPEDLAPARKGKEPEEDTNQPLGYLGWSAGHHHCAGMKIANLALKLVLLTLVVGYHYDLVTCGPNGQQTNITPKLNRKYIQKACPLGDPLYLKFKRARD</sequence>
<evidence type="ECO:0000313" key="5">
    <source>
        <dbReference type="EMBL" id="KAF9530199.1"/>
    </source>
</evidence>
<dbReference type="Proteomes" id="UP000807306">
    <property type="component" value="Unassembled WGS sequence"/>
</dbReference>
<keyword evidence="2 3" id="KW-0408">Iron</keyword>
<keyword evidence="3" id="KW-0349">Heme</keyword>
<dbReference type="GO" id="GO:0020037">
    <property type="term" value="F:heme binding"/>
    <property type="evidence" value="ECO:0007669"/>
    <property type="project" value="InterPro"/>
</dbReference>
<dbReference type="GO" id="GO:0005506">
    <property type="term" value="F:iron ion binding"/>
    <property type="evidence" value="ECO:0007669"/>
    <property type="project" value="InterPro"/>
</dbReference>
<dbReference type="SUPFAM" id="SSF48264">
    <property type="entry name" value="Cytochrome P450"/>
    <property type="match status" value="1"/>
</dbReference>
<evidence type="ECO:0000256" key="2">
    <source>
        <dbReference type="ARBA" id="ARBA00023004"/>
    </source>
</evidence>
<dbReference type="AlphaFoldDB" id="A0A9P6EKB6"/>
<organism evidence="5 6">
    <name type="scientific">Crepidotus variabilis</name>
    <dbReference type="NCBI Taxonomy" id="179855"/>
    <lineage>
        <taxon>Eukaryota</taxon>
        <taxon>Fungi</taxon>
        <taxon>Dikarya</taxon>
        <taxon>Basidiomycota</taxon>
        <taxon>Agaricomycotina</taxon>
        <taxon>Agaricomycetes</taxon>
        <taxon>Agaricomycetidae</taxon>
        <taxon>Agaricales</taxon>
        <taxon>Agaricineae</taxon>
        <taxon>Crepidotaceae</taxon>
        <taxon>Crepidotus</taxon>
    </lineage>
</organism>
<dbReference type="EMBL" id="MU157841">
    <property type="protein sequence ID" value="KAF9530199.1"/>
    <property type="molecule type" value="Genomic_DNA"/>
</dbReference>
<comment type="similarity">
    <text evidence="3">Belongs to the cytochrome P450 family.</text>
</comment>
<protein>
    <submittedName>
        <fullName evidence="5">Uncharacterized protein</fullName>
    </submittedName>
</protein>
<gene>
    <name evidence="5" type="ORF">CPB83DRAFT_905474</name>
</gene>
<keyword evidence="6" id="KW-1185">Reference proteome</keyword>
<comment type="caution">
    <text evidence="5">The sequence shown here is derived from an EMBL/GenBank/DDBJ whole genome shotgun (WGS) entry which is preliminary data.</text>
</comment>
<name>A0A9P6EKB6_9AGAR</name>
<dbReference type="GO" id="GO:0004497">
    <property type="term" value="F:monooxygenase activity"/>
    <property type="evidence" value="ECO:0007669"/>
    <property type="project" value="UniProtKB-KW"/>
</dbReference>
<feature type="region of interest" description="Disordered" evidence="4">
    <location>
        <begin position="1"/>
        <end position="28"/>
    </location>
</feature>
<evidence type="ECO:0000256" key="1">
    <source>
        <dbReference type="ARBA" id="ARBA00022723"/>
    </source>
</evidence>
<dbReference type="Gene3D" id="1.10.630.10">
    <property type="entry name" value="Cytochrome P450"/>
    <property type="match status" value="1"/>
</dbReference>
<dbReference type="GO" id="GO:0016705">
    <property type="term" value="F:oxidoreductase activity, acting on paired donors, with incorporation or reduction of molecular oxygen"/>
    <property type="evidence" value="ECO:0007669"/>
    <property type="project" value="InterPro"/>
</dbReference>
<dbReference type="InterPro" id="IPR036396">
    <property type="entry name" value="Cyt_P450_sf"/>
</dbReference>
<dbReference type="OrthoDB" id="1055148at2759"/>
<reference evidence="5" key="1">
    <citation type="submission" date="2020-11" db="EMBL/GenBank/DDBJ databases">
        <authorList>
            <consortium name="DOE Joint Genome Institute"/>
            <person name="Ahrendt S."/>
            <person name="Riley R."/>
            <person name="Andreopoulos W."/>
            <person name="Labutti K."/>
            <person name="Pangilinan J."/>
            <person name="Ruiz-Duenas F.J."/>
            <person name="Barrasa J.M."/>
            <person name="Sanchez-Garcia M."/>
            <person name="Camarero S."/>
            <person name="Miyauchi S."/>
            <person name="Serrano A."/>
            <person name="Linde D."/>
            <person name="Babiker R."/>
            <person name="Drula E."/>
            <person name="Ayuso-Fernandez I."/>
            <person name="Pacheco R."/>
            <person name="Padilla G."/>
            <person name="Ferreira P."/>
            <person name="Barriuso J."/>
            <person name="Kellner H."/>
            <person name="Castanera R."/>
            <person name="Alfaro M."/>
            <person name="Ramirez L."/>
            <person name="Pisabarro A.G."/>
            <person name="Kuo A."/>
            <person name="Tritt A."/>
            <person name="Lipzen A."/>
            <person name="He G."/>
            <person name="Yan M."/>
            <person name="Ng V."/>
            <person name="Cullen D."/>
            <person name="Martin F."/>
            <person name="Rosso M.-N."/>
            <person name="Henrissat B."/>
            <person name="Hibbett D."/>
            <person name="Martinez A.T."/>
            <person name="Grigoriev I.V."/>
        </authorList>
    </citation>
    <scope>NUCLEOTIDE SEQUENCE</scope>
    <source>
        <strain evidence="5">CBS 506.95</strain>
    </source>
</reference>
<evidence type="ECO:0000256" key="4">
    <source>
        <dbReference type="SAM" id="MobiDB-lite"/>
    </source>
</evidence>
<dbReference type="InterPro" id="IPR017972">
    <property type="entry name" value="Cyt_P450_CS"/>
</dbReference>
<keyword evidence="3" id="KW-0560">Oxidoreductase</keyword>
<dbReference type="PROSITE" id="PS00086">
    <property type="entry name" value="CYTOCHROME_P450"/>
    <property type="match status" value="1"/>
</dbReference>
<proteinExistence type="inferred from homology"/>
<keyword evidence="3" id="KW-0503">Monooxygenase</keyword>
<dbReference type="InterPro" id="IPR001128">
    <property type="entry name" value="Cyt_P450"/>
</dbReference>
<keyword evidence="1 3" id="KW-0479">Metal-binding</keyword>